<dbReference type="RefSeq" id="WP_264319580.1">
    <property type="nucleotide sequence ID" value="NZ_JADEXN010000005.1"/>
</dbReference>
<gene>
    <name evidence="1" type="ORF">IQ235_00730</name>
</gene>
<evidence type="ECO:0000313" key="2">
    <source>
        <dbReference type="Proteomes" id="UP000621799"/>
    </source>
</evidence>
<sequence length="74" mass="8064">MLLKLLSQFLAPNSDGSNPSHSCSVLDLDTSIDRSPPICAEALCELLDWTGNASRDDRLSAEGLEEILRYIDNG</sequence>
<evidence type="ECO:0000313" key="1">
    <source>
        <dbReference type="EMBL" id="MBE9039319.1"/>
    </source>
</evidence>
<protein>
    <submittedName>
        <fullName evidence="1">Uncharacterized protein</fullName>
    </submittedName>
</protein>
<dbReference type="Proteomes" id="UP000621799">
    <property type="component" value="Unassembled WGS sequence"/>
</dbReference>
<keyword evidence="2" id="KW-1185">Reference proteome</keyword>
<proteinExistence type="predicted"/>
<dbReference type="AlphaFoldDB" id="A0A928VS11"/>
<name>A0A928VS11_9CYAN</name>
<dbReference type="EMBL" id="JADEXN010000005">
    <property type="protein sequence ID" value="MBE9039319.1"/>
    <property type="molecule type" value="Genomic_DNA"/>
</dbReference>
<accession>A0A928VS11</accession>
<comment type="caution">
    <text evidence="1">The sequence shown here is derived from an EMBL/GenBank/DDBJ whole genome shotgun (WGS) entry which is preliminary data.</text>
</comment>
<organism evidence="1 2">
    <name type="scientific">Zarconia navalis LEGE 11467</name>
    <dbReference type="NCBI Taxonomy" id="1828826"/>
    <lineage>
        <taxon>Bacteria</taxon>
        <taxon>Bacillati</taxon>
        <taxon>Cyanobacteriota</taxon>
        <taxon>Cyanophyceae</taxon>
        <taxon>Oscillatoriophycideae</taxon>
        <taxon>Oscillatoriales</taxon>
        <taxon>Oscillatoriales incertae sedis</taxon>
        <taxon>Zarconia</taxon>
        <taxon>Zarconia navalis</taxon>
    </lineage>
</organism>
<reference evidence="1" key="1">
    <citation type="submission" date="2020-10" db="EMBL/GenBank/DDBJ databases">
        <authorList>
            <person name="Castelo-Branco R."/>
            <person name="Eusebio N."/>
            <person name="Adriana R."/>
            <person name="Vieira A."/>
            <person name="Brugerolle De Fraissinette N."/>
            <person name="Rezende De Castro R."/>
            <person name="Schneider M.P."/>
            <person name="Vasconcelos V."/>
            <person name="Leao P.N."/>
        </authorList>
    </citation>
    <scope>NUCLEOTIDE SEQUENCE</scope>
    <source>
        <strain evidence="1">LEGE 11467</strain>
    </source>
</reference>